<sequence>MDKVHPDYHFLVASGLISVFKKIWSEFWGPRLEHILRNSLLTLLEYPKSTLLDIPRLLTDKEFRKEVLDAITNQQVREFWSSEFEKYSTWLRSEAISPILNKVGQ</sequence>
<organism evidence="1">
    <name type="scientific">marine sediment metagenome</name>
    <dbReference type="NCBI Taxonomy" id="412755"/>
    <lineage>
        <taxon>unclassified sequences</taxon>
        <taxon>metagenomes</taxon>
        <taxon>ecological metagenomes</taxon>
    </lineage>
</organism>
<proteinExistence type="predicted"/>
<dbReference type="AlphaFoldDB" id="X1JMQ6"/>
<accession>X1JMQ6</accession>
<feature type="non-terminal residue" evidence="1">
    <location>
        <position position="105"/>
    </location>
</feature>
<gene>
    <name evidence="1" type="ORF">S03H2_69261</name>
</gene>
<reference evidence="1" key="1">
    <citation type="journal article" date="2014" name="Front. Microbiol.">
        <title>High frequency of phylogenetically diverse reductive dehalogenase-homologous genes in deep subseafloor sedimentary metagenomes.</title>
        <authorList>
            <person name="Kawai M."/>
            <person name="Futagami T."/>
            <person name="Toyoda A."/>
            <person name="Takaki Y."/>
            <person name="Nishi S."/>
            <person name="Hori S."/>
            <person name="Arai W."/>
            <person name="Tsubouchi T."/>
            <person name="Morono Y."/>
            <person name="Uchiyama I."/>
            <person name="Ito T."/>
            <person name="Fujiyama A."/>
            <person name="Inagaki F."/>
            <person name="Takami H."/>
        </authorList>
    </citation>
    <scope>NUCLEOTIDE SEQUENCE</scope>
    <source>
        <strain evidence="1">Expedition CK06-06</strain>
    </source>
</reference>
<dbReference type="EMBL" id="BARU01045723">
    <property type="protein sequence ID" value="GAH95996.1"/>
    <property type="molecule type" value="Genomic_DNA"/>
</dbReference>
<comment type="caution">
    <text evidence="1">The sequence shown here is derived from an EMBL/GenBank/DDBJ whole genome shotgun (WGS) entry which is preliminary data.</text>
</comment>
<name>X1JMQ6_9ZZZZ</name>
<evidence type="ECO:0000313" key="1">
    <source>
        <dbReference type="EMBL" id="GAH95996.1"/>
    </source>
</evidence>
<protein>
    <submittedName>
        <fullName evidence="1">Uncharacterized protein</fullName>
    </submittedName>
</protein>